<keyword evidence="2" id="KW-0548">Nucleotidyltransferase</keyword>
<dbReference type="InterPro" id="IPR050469">
    <property type="entry name" value="Diguanylate_Cyclase"/>
</dbReference>
<proteinExistence type="predicted"/>
<dbReference type="PANTHER" id="PTHR45138">
    <property type="entry name" value="REGULATORY COMPONENTS OF SENSORY TRANSDUCTION SYSTEM"/>
    <property type="match status" value="1"/>
</dbReference>
<dbReference type="InterPro" id="IPR000160">
    <property type="entry name" value="GGDEF_dom"/>
</dbReference>
<keyword evidence="2" id="KW-0808">Transferase</keyword>
<dbReference type="EC" id="2.7.7.65" evidence="2"/>
<dbReference type="GO" id="GO:0052621">
    <property type="term" value="F:diguanylate cyclase activity"/>
    <property type="evidence" value="ECO:0007669"/>
    <property type="project" value="UniProtKB-EC"/>
</dbReference>
<comment type="caution">
    <text evidence="2">The sequence shown here is derived from an EMBL/GenBank/DDBJ whole genome shotgun (WGS) entry which is preliminary data.</text>
</comment>
<organism evidence="2">
    <name type="scientific">mine drainage metagenome</name>
    <dbReference type="NCBI Taxonomy" id="410659"/>
    <lineage>
        <taxon>unclassified sequences</taxon>
        <taxon>metagenomes</taxon>
        <taxon>ecological metagenomes</taxon>
    </lineage>
</organism>
<dbReference type="InterPro" id="IPR029787">
    <property type="entry name" value="Nucleotide_cyclase"/>
</dbReference>
<dbReference type="CDD" id="cd01949">
    <property type="entry name" value="GGDEF"/>
    <property type="match status" value="1"/>
</dbReference>
<accession>A0A1J5RF33</accession>
<evidence type="ECO:0000259" key="1">
    <source>
        <dbReference type="PROSITE" id="PS50887"/>
    </source>
</evidence>
<dbReference type="EMBL" id="MLJW01000180">
    <property type="protein sequence ID" value="OIQ94718.1"/>
    <property type="molecule type" value="Genomic_DNA"/>
</dbReference>
<dbReference type="AlphaFoldDB" id="A0A1J5RF33"/>
<sequence length="582" mass="64765">MAELVQPAEIAREVLRRLAMQRTPPTPENYLRLYHEIAGTTAAEIFPEKSLKILAAALPRATPEQTRFARNLDAAVSEKSWEALKAALLALTAAAGAEPPQWSALIHELVLQLERTHVGLTPAKKREVLDHVLKSSNAPELLFSRLQSLLRSWSQGPTAEAEESLVEGEAGVRVEARAGAAETPLASEWRELLAQVLENSLSQLLSDNPALIEEAAKLAAAVRAARNSDDIARLGGQMKKFSYRLNFVAEDQAELRTALLHVLHLLIENIGELAIDDQYLHGQIAVLLELTGQPLNLRRLDDVERRLKDVIYKQGALKKQLHDAQDRMKAMLASFVDRLAEFSDTTSGYHDKIERCAEQISRASDISQLSDVLAVVMQETRAIQLNAQRSRDELCEMRRRVEETEKEVGRLQHELAETSEMVRMDPLTGALNRKGMDDALEREVARAMRHQAMLCLGLLDVDNFKKLNDTYGHHAGDEALKHLAAVIRETLRPQDTLARYGGEEFLILLPDTTLDAAVQTLTRLQRELTRKYFLHENQKMLITFSAGAAELGPQEAAADAVKRADAAMYLAKRAGKNRVVAA</sequence>
<protein>
    <submittedName>
        <fullName evidence="2">Diguanylate cyclase DosC</fullName>
        <ecNumber evidence="2">2.7.7.65</ecNumber>
    </submittedName>
</protein>
<reference evidence="2" key="1">
    <citation type="submission" date="2016-10" db="EMBL/GenBank/DDBJ databases">
        <title>Sequence of Gallionella enrichment culture.</title>
        <authorList>
            <person name="Poehlein A."/>
            <person name="Muehling M."/>
            <person name="Daniel R."/>
        </authorList>
    </citation>
    <scope>NUCLEOTIDE SEQUENCE</scope>
</reference>
<dbReference type="PROSITE" id="PS50887">
    <property type="entry name" value="GGDEF"/>
    <property type="match status" value="1"/>
</dbReference>
<dbReference type="Pfam" id="PF00990">
    <property type="entry name" value="GGDEF"/>
    <property type="match status" value="1"/>
</dbReference>
<dbReference type="SUPFAM" id="SSF55073">
    <property type="entry name" value="Nucleotide cyclase"/>
    <property type="match status" value="1"/>
</dbReference>
<dbReference type="PANTHER" id="PTHR45138:SF9">
    <property type="entry name" value="DIGUANYLATE CYCLASE DGCM-RELATED"/>
    <property type="match status" value="1"/>
</dbReference>
<dbReference type="InterPro" id="IPR043128">
    <property type="entry name" value="Rev_trsase/Diguanyl_cyclase"/>
</dbReference>
<dbReference type="FunFam" id="3.30.70.270:FF:000001">
    <property type="entry name" value="Diguanylate cyclase domain protein"/>
    <property type="match status" value="1"/>
</dbReference>
<dbReference type="Gene3D" id="3.30.70.270">
    <property type="match status" value="1"/>
</dbReference>
<feature type="domain" description="GGDEF" evidence="1">
    <location>
        <begin position="452"/>
        <end position="582"/>
    </location>
</feature>
<evidence type="ECO:0000313" key="2">
    <source>
        <dbReference type="EMBL" id="OIQ94718.1"/>
    </source>
</evidence>
<gene>
    <name evidence="2" type="primary">dosC_6</name>
    <name evidence="2" type="ORF">GALL_232700</name>
</gene>
<dbReference type="NCBIfam" id="TIGR00254">
    <property type="entry name" value="GGDEF"/>
    <property type="match status" value="1"/>
</dbReference>
<name>A0A1J5RF33_9ZZZZ</name>
<dbReference type="SMART" id="SM00267">
    <property type="entry name" value="GGDEF"/>
    <property type="match status" value="1"/>
</dbReference>